<protein>
    <recommendedName>
        <fullName evidence="2">D-aminoacyl-tRNA deacylase</fullName>
        <shortName evidence="2">DTD</shortName>
        <ecNumber evidence="2">3.1.1.96</ecNumber>
    </recommendedName>
    <alternativeName>
        <fullName evidence="2">Gly-tRNA(Ala) deacylase</fullName>
        <ecNumber evidence="2">3.1.1.-</ecNumber>
    </alternativeName>
</protein>
<dbReference type="GO" id="GO:0019478">
    <property type="term" value="P:D-amino acid catabolic process"/>
    <property type="evidence" value="ECO:0007669"/>
    <property type="project" value="UniProtKB-UniRule"/>
</dbReference>
<comment type="domain">
    <text evidence="2">A Gly-cisPro motif from one monomer fits into the active site of the other monomer to allow specific chiral rejection of L-amino acids.</text>
</comment>
<dbReference type="GO" id="GO:0051500">
    <property type="term" value="F:D-tyrosyl-tRNA(Tyr) deacylase activity"/>
    <property type="evidence" value="ECO:0007669"/>
    <property type="project" value="TreeGrafter"/>
</dbReference>
<dbReference type="Proteomes" id="UP000469325">
    <property type="component" value="Unassembled WGS sequence"/>
</dbReference>
<dbReference type="NCBIfam" id="TIGR00256">
    <property type="entry name" value="D-aminoacyl-tRNA deacylase"/>
    <property type="match status" value="1"/>
</dbReference>
<dbReference type="InterPro" id="IPR003732">
    <property type="entry name" value="Daa-tRNA_deacyls_DTD"/>
</dbReference>
<keyword evidence="2 3" id="KW-0378">Hydrolase</keyword>
<dbReference type="PANTHER" id="PTHR10472">
    <property type="entry name" value="D-TYROSYL-TRNA TYR DEACYLASE"/>
    <property type="match status" value="1"/>
</dbReference>
<dbReference type="FunFam" id="3.50.80.10:FF:000001">
    <property type="entry name" value="D-aminoacyl-tRNA deacylase"/>
    <property type="match status" value="1"/>
</dbReference>
<comment type="subunit">
    <text evidence="2">Homodimer.</text>
</comment>
<accession>A0A6N7XN85</accession>
<keyword evidence="2" id="KW-0694">RNA-binding</keyword>
<dbReference type="EC" id="3.1.1.96" evidence="2"/>
<gene>
    <name evidence="2" type="primary">dtd</name>
    <name evidence="3" type="ORF">FYJ68_06265</name>
</gene>
<keyword evidence="2" id="KW-0963">Cytoplasm</keyword>
<reference evidence="3 4" key="1">
    <citation type="submission" date="2019-08" db="EMBL/GenBank/DDBJ databases">
        <title>In-depth cultivation of the pig gut microbiome towards novel bacterial diversity and tailored functional studies.</title>
        <authorList>
            <person name="Wylensek D."/>
            <person name="Hitch T.C.A."/>
            <person name="Clavel T."/>
        </authorList>
    </citation>
    <scope>NUCLEOTIDE SEQUENCE [LARGE SCALE GENOMIC DNA]</scope>
    <source>
        <strain evidence="3 4">CA-Schmier-601-WT-1</strain>
    </source>
</reference>
<sequence length="153" mass="16659">MRALVQRVTHAEVAVGGQEVGHCGKGWLVLLGVGPGDTKDSARRLWEKVRDLRAFDDSEGKMNLSLTDVEGEVLVVSQFTLYADVRHGRRPSFTGAASPDVAEPLYEYFCSLAERDAAHVGRGVFGAEMAVSLVNDGPVTLMIDTDELSRRRA</sequence>
<proteinExistence type="inferred from homology"/>
<dbReference type="GO" id="GO:0043908">
    <property type="term" value="F:Ser(Gly)-tRNA(Ala) hydrolase activity"/>
    <property type="evidence" value="ECO:0007669"/>
    <property type="project" value="UniProtKB-UniRule"/>
</dbReference>
<comment type="similarity">
    <text evidence="1 2">Belongs to the DTD family.</text>
</comment>
<dbReference type="GO" id="GO:0000049">
    <property type="term" value="F:tRNA binding"/>
    <property type="evidence" value="ECO:0007669"/>
    <property type="project" value="UniProtKB-UniRule"/>
</dbReference>
<dbReference type="EMBL" id="VUNC01000004">
    <property type="protein sequence ID" value="MST72708.1"/>
    <property type="molecule type" value="Genomic_DNA"/>
</dbReference>
<dbReference type="Pfam" id="PF02580">
    <property type="entry name" value="Tyr_Deacylase"/>
    <property type="match status" value="1"/>
</dbReference>
<dbReference type="RefSeq" id="WP_154435116.1">
    <property type="nucleotide sequence ID" value="NZ_VUNC01000004.1"/>
</dbReference>
<comment type="subcellular location">
    <subcellularLocation>
        <location evidence="2">Cytoplasm</location>
    </subcellularLocation>
</comment>
<dbReference type="AlphaFoldDB" id="A0A6N7XN85"/>
<keyword evidence="4" id="KW-1185">Reference proteome</keyword>
<evidence type="ECO:0000256" key="1">
    <source>
        <dbReference type="ARBA" id="ARBA00009673"/>
    </source>
</evidence>
<dbReference type="GO" id="GO:0106026">
    <property type="term" value="F:Gly-tRNA(Ala) deacylase activity"/>
    <property type="evidence" value="ECO:0007669"/>
    <property type="project" value="UniProtKB-UniRule"/>
</dbReference>
<evidence type="ECO:0000313" key="4">
    <source>
        <dbReference type="Proteomes" id="UP000469325"/>
    </source>
</evidence>
<dbReference type="EC" id="3.1.1.-" evidence="2"/>
<evidence type="ECO:0000256" key="2">
    <source>
        <dbReference type="HAMAP-Rule" id="MF_00518"/>
    </source>
</evidence>
<dbReference type="GO" id="GO:0005737">
    <property type="term" value="C:cytoplasm"/>
    <property type="evidence" value="ECO:0007669"/>
    <property type="project" value="UniProtKB-SubCell"/>
</dbReference>
<organism evidence="3 4">
    <name type="scientific">Olsenella porci</name>
    <dbReference type="NCBI Taxonomy" id="2652279"/>
    <lineage>
        <taxon>Bacteria</taxon>
        <taxon>Bacillati</taxon>
        <taxon>Actinomycetota</taxon>
        <taxon>Coriobacteriia</taxon>
        <taxon>Coriobacteriales</taxon>
        <taxon>Atopobiaceae</taxon>
        <taxon>Olsenella</taxon>
    </lineage>
</organism>
<dbReference type="SUPFAM" id="SSF69500">
    <property type="entry name" value="DTD-like"/>
    <property type="match status" value="1"/>
</dbReference>
<comment type="catalytic activity">
    <reaction evidence="2">
        <text>a D-aminoacyl-tRNA + H2O = a tRNA + a D-alpha-amino acid + H(+)</text>
        <dbReference type="Rhea" id="RHEA:13953"/>
        <dbReference type="Rhea" id="RHEA-COMP:10123"/>
        <dbReference type="Rhea" id="RHEA-COMP:10124"/>
        <dbReference type="ChEBI" id="CHEBI:15377"/>
        <dbReference type="ChEBI" id="CHEBI:15378"/>
        <dbReference type="ChEBI" id="CHEBI:59871"/>
        <dbReference type="ChEBI" id="CHEBI:78442"/>
        <dbReference type="ChEBI" id="CHEBI:79333"/>
        <dbReference type="EC" id="3.1.1.96"/>
    </reaction>
</comment>
<comment type="caution">
    <text evidence="3">The sequence shown here is derived from an EMBL/GenBank/DDBJ whole genome shotgun (WGS) entry which is preliminary data.</text>
</comment>
<dbReference type="InterPro" id="IPR023509">
    <property type="entry name" value="DTD-like_sf"/>
</dbReference>
<evidence type="ECO:0000313" key="3">
    <source>
        <dbReference type="EMBL" id="MST72708.1"/>
    </source>
</evidence>
<name>A0A6N7XN85_9ACTN</name>
<feature type="short sequence motif" description="Gly-cisPro motif, important for rejection of L-amino acids" evidence="2">
    <location>
        <begin position="137"/>
        <end position="138"/>
    </location>
</feature>
<comment type="function">
    <text evidence="2">An aminoacyl-tRNA editing enzyme that deacylates mischarged D-aminoacyl-tRNAs. Also deacylates mischarged glycyl-tRNA(Ala), protecting cells against glycine mischarging by AlaRS. Acts via tRNA-based rather than protein-based catalysis; rejects L-amino acids rather than detecting D-amino acids in the active site. By recycling D-aminoacyl-tRNA to D-amino acids and free tRNA molecules, this enzyme counteracts the toxicity associated with the formation of D-aminoacyl-tRNA entities in vivo and helps enforce protein L-homochirality.</text>
</comment>
<keyword evidence="2" id="KW-0820">tRNA-binding</keyword>
<dbReference type="HAMAP" id="MF_00518">
    <property type="entry name" value="Deacylase_Dtd"/>
    <property type="match status" value="1"/>
</dbReference>
<comment type="catalytic activity">
    <reaction evidence="2">
        <text>glycyl-tRNA(Ala) + H2O = tRNA(Ala) + glycine + H(+)</text>
        <dbReference type="Rhea" id="RHEA:53744"/>
        <dbReference type="Rhea" id="RHEA-COMP:9657"/>
        <dbReference type="Rhea" id="RHEA-COMP:13640"/>
        <dbReference type="ChEBI" id="CHEBI:15377"/>
        <dbReference type="ChEBI" id="CHEBI:15378"/>
        <dbReference type="ChEBI" id="CHEBI:57305"/>
        <dbReference type="ChEBI" id="CHEBI:78442"/>
        <dbReference type="ChEBI" id="CHEBI:78522"/>
    </reaction>
</comment>
<dbReference type="PANTHER" id="PTHR10472:SF5">
    <property type="entry name" value="D-AMINOACYL-TRNA DEACYLASE 1"/>
    <property type="match status" value="1"/>
</dbReference>
<dbReference type="Gene3D" id="3.50.80.10">
    <property type="entry name" value="D-tyrosyl-tRNA(Tyr) deacylase"/>
    <property type="match status" value="1"/>
</dbReference>